<evidence type="ECO:0000256" key="1">
    <source>
        <dbReference type="SAM" id="MobiDB-lite"/>
    </source>
</evidence>
<name>E6PZN8_9ZZZZ</name>
<evidence type="ECO:0000313" key="2">
    <source>
        <dbReference type="EMBL" id="CBI00397.1"/>
    </source>
</evidence>
<organism evidence="2">
    <name type="scientific">mine drainage metagenome</name>
    <dbReference type="NCBI Taxonomy" id="410659"/>
    <lineage>
        <taxon>unclassified sequences</taxon>
        <taxon>metagenomes</taxon>
        <taxon>ecological metagenomes</taxon>
    </lineage>
</organism>
<gene>
    <name evidence="2" type="ORF">CARN3_1422</name>
</gene>
<comment type="caution">
    <text evidence="2">The sequence shown here is derived from an EMBL/GenBank/DDBJ whole genome shotgun (WGS) entry which is preliminary data.</text>
</comment>
<protein>
    <recommendedName>
        <fullName evidence="3">Outer membrane beta-barrel protein</fullName>
    </recommendedName>
</protein>
<proteinExistence type="predicted"/>
<dbReference type="EMBL" id="CABN01000132">
    <property type="protein sequence ID" value="CBI00397.1"/>
    <property type="molecule type" value="Genomic_DNA"/>
</dbReference>
<accession>E6PZN8</accession>
<feature type="compositionally biased region" description="Polar residues" evidence="1">
    <location>
        <begin position="35"/>
        <end position="62"/>
    </location>
</feature>
<reference evidence="2" key="1">
    <citation type="submission" date="2009-10" db="EMBL/GenBank/DDBJ databases">
        <title>Diversity of trophic interactions inside an arsenic-rich microbial ecosystem.</title>
        <authorList>
            <person name="Bertin P.N."/>
            <person name="Heinrich-Salmeron A."/>
            <person name="Pelletier E."/>
            <person name="Goulhen-Chollet F."/>
            <person name="Arsene-Ploetze F."/>
            <person name="Gallien S."/>
            <person name="Calteau A."/>
            <person name="Vallenet D."/>
            <person name="Casiot C."/>
            <person name="Chane-Woon-Ming B."/>
            <person name="Giloteaux L."/>
            <person name="Barakat M."/>
            <person name="Bonnefoy V."/>
            <person name="Bruneel O."/>
            <person name="Chandler M."/>
            <person name="Cleiss J."/>
            <person name="Duran R."/>
            <person name="Elbaz-Poulichet F."/>
            <person name="Fonknechten N."/>
            <person name="Lauga B."/>
            <person name="Mornico D."/>
            <person name="Ortet P."/>
            <person name="Schaeffer C."/>
            <person name="Siguier P."/>
            <person name="Alexander Thil Smith A."/>
            <person name="Van Dorsselaer A."/>
            <person name="Weissenbach J."/>
            <person name="Medigue C."/>
            <person name="Le Paslier D."/>
        </authorList>
    </citation>
    <scope>NUCLEOTIDE SEQUENCE</scope>
</reference>
<feature type="region of interest" description="Disordered" evidence="1">
    <location>
        <begin position="31"/>
        <end position="62"/>
    </location>
</feature>
<evidence type="ECO:0008006" key="3">
    <source>
        <dbReference type="Google" id="ProtNLM"/>
    </source>
</evidence>
<sequence>MYLLRRTAFLFLILVTVPYLASAAESSSSLAQAQTPDAPSTAQSPAQSPVQSPAESPSAIATQQGLSVQARLRARREQRRLAAIHDVYTHLYEAYIGIGFNRTVAGNGAKGGIGGLQKVNLYAWNVGFTRYYSERWGVTLDGRGYYGTQFLGPNPTNIVKPAISEYSALIGPHYRFILHPRYSVSGRVLVGAVFNNYFADANGFTAPQLGLYPDSVAGVISVSAPVEYNLTPSLGLRCAPEYYLSTFDTSLQNGLGFTGAMVFRWGKQ</sequence>
<dbReference type="AlphaFoldDB" id="E6PZN8"/>